<protein>
    <submittedName>
        <fullName evidence="1">Uncharacterized protein</fullName>
    </submittedName>
</protein>
<gene>
    <name evidence="1" type="ORF">PSON_ATCC_30995.1.T0050429</name>
</gene>
<keyword evidence="2" id="KW-1185">Reference proteome</keyword>
<dbReference type="AlphaFoldDB" id="A0A8S1K8W3"/>
<reference evidence="1" key="1">
    <citation type="submission" date="2021-01" db="EMBL/GenBank/DDBJ databases">
        <authorList>
            <consortium name="Genoscope - CEA"/>
            <person name="William W."/>
        </authorList>
    </citation>
    <scope>NUCLEOTIDE SEQUENCE</scope>
</reference>
<name>A0A8S1K8W3_9CILI</name>
<evidence type="ECO:0000313" key="2">
    <source>
        <dbReference type="Proteomes" id="UP000692954"/>
    </source>
</evidence>
<dbReference type="EMBL" id="CAJJDN010000005">
    <property type="protein sequence ID" value="CAD8051197.1"/>
    <property type="molecule type" value="Genomic_DNA"/>
</dbReference>
<evidence type="ECO:0000313" key="1">
    <source>
        <dbReference type="EMBL" id="CAD8051197.1"/>
    </source>
</evidence>
<comment type="caution">
    <text evidence="1">The sequence shown here is derived from an EMBL/GenBank/DDBJ whole genome shotgun (WGS) entry which is preliminary data.</text>
</comment>
<sequence length="282" mass="34211">MNKTQQSLHQLIQNKRDQLREILRQNDQRKVFEEKRTQNQQNSKSSIISFDSKITIRRIEEIDSESDQKEEEIIRLTKFKTQKNLTFNYLNQIVEYLDRMPSSYQISRIFYFCEEALLDKKLISSQLVPILTEILFKLIKHKHEILICQPIFLLFNAFQLHQDYVILQYIKMYLLNNQKEKQQIINYLQQPDIPFEENLLRIISINEKYANFEMMLFLCETIRNQEFFQAIEFYGAKILCEQNRHKKEYKKVILKILQITGWELELNEDIISKDQEENQQNN</sequence>
<accession>A0A8S1K8W3</accession>
<organism evidence="1 2">
    <name type="scientific">Paramecium sonneborni</name>
    <dbReference type="NCBI Taxonomy" id="65129"/>
    <lineage>
        <taxon>Eukaryota</taxon>
        <taxon>Sar</taxon>
        <taxon>Alveolata</taxon>
        <taxon>Ciliophora</taxon>
        <taxon>Intramacronucleata</taxon>
        <taxon>Oligohymenophorea</taxon>
        <taxon>Peniculida</taxon>
        <taxon>Parameciidae</taxon>
        <taxon>Paramecium</taxon>
    </lineage>
</organism>
<dbReference type="OrthoDB" id="312108at2759"/>
<proteinExistence type="predicted"/>
<dbReference type="Proteomes" id="UP000692954">
    <property type="component" value="Unassembled WGS sequence"/>
</dbReference>